<evidence type="ECO:0000313" key="2">
    <source>
        <dbReference type="EMBL" id="EON75374.1"/>
    </source>
</evidence>
<dbReference type="STRING" id="1232681.ADIS_4078"/>
<gene>
    <name evidence="2" type="ORF">ADIS_4078</name>
</gene>
<protein>
    <recommendedName>
        <fullName evidence="4">Phospholipase/carboxylesterase/thioesterase domain-containing protein</fullName>
    </recommendedName>
</protein>
<evidence type="ECO:0008006" key="4">
    <source>
        <dbReference type="Google" id="ProtNLM"/>
    </source>
</evidence>
<reference evidence="2 3" key="1">
    <citation type="submission" date="2013-02" db="EMBL/GenBank/DDBJ databases">
        <title>A novel strain isolated from Lonar lake, Maharashtra, India.</title>
        <authorList>
            <person name="Singh A."/>
        </authorList>
    </citation>
    <scope>NUCLEOTIDE SEQUENCE [LARGE SCALE GENOMIC DNA]</scope>
    <source>
        <strain evidence="2 3">AK24</strain>
    </source>
</reference>
<organism evidence="2 3">
    <name type="scientific">Lunatimonas lonarensis</name>
    <dbReference type="NCBI Taxonomy" id="1232681"/>
    <lineage>
        <taxon>Bacteria</taxon>
        <taxon>Pseudomonadati</taxon>
        <taxon>Bacteroidota</taxon>
        <taxon>Cytophagia</taxon>
        <taxon>Cytophagales</taxon>
        <taxon>Cyclobacteriaceae</taxon>
    </lineage>
</organism>
<dbReference type="Proteomes" id="UP000013909">
    <property type="component" value="Unassembled WGS sequence"/>
</dbReference>
<dbReference type="PATRIC" id="fig|1288963.3.peg.4073"/>
<comment type="caution">
    <text evidence="2">The sequence shown here is derived from an EMBL/GenBank/DDBJ whole genome shotgun (WGS) entry which is preliminary data.</text>
</comment>
<accession>R7ZMX8</accession>
<dbReference type="RefSeq" id="WP_010856205.1">
    <property type="nucleotide sequence ID" value="NZ_AQHR01000107.1"/>
</dbReference>
<dbReference type="PANTHER" id="PTHR43037:SF1">
    <property type="entry name" value="BLL1128 PROTEIN"/>
    <property type="match status" value="1"/>
</dbReference>
<name>R7ZMX8_9BACT</name>
<keyword evidence="3" id="KW-1185">Reference proteome</keyword>
<keyword evidence="1" id="KW-0732">Signal</keyword>
<dbReference type="InterPro" id="IPR000801">
    <property type="entry name" value="Esterase-like"/>
</dbReference>
<dbReference type="Pfam" id="PF00756">
    <property type="entry name" value="Esterase"/>
    <property type="match status" value="1"/>
</dbReference>
<dbReference type="Gene3D" id="3.40.50.1820">
    <property type="entry name" value="alpha/beta hydrolase"/>
    <property type="match status" value="1"/>
</dbReference>
<dbReference type="AlphaFoldDB" id="R7ZMX8"/>
<proteinExistence type="predicted"/>
<evidence type="ECO:0000313" key="3">
    <source>
        <dbReference type="Proteomes" id="UP000013909"/>
    </source>
</evidence>
<dbReference type="EMBL" id="AQHR01000107">
    <property type="protein sequence ID" value="EON75374.1"/>
    <property type="molecule type" value="Genomic_DNA"/>
</dbReference>
<evidence type="ECO:0000256" key="1">
    <source>
        <dbReference type="ARBA" id="ARBA00022729"/>
    </source>
</evidence>
<sequence>MDALLRLFLVFFLLGGGFVQAQKLKSGPQVLTFHSVADDTEQPYAIYLPSNFDETQSYPLVVMLHGAGSNHRLALKRVFGKSNLEGETDVEASRYFPHLGEVDYIVAAPYARGTAGYQGIVEQDVYAVLADVKDRFKIDADRIYLTGLSMGGGGSLWIGLTRPDVWAAIAPVCPAPPQGTLDLLGNAINLPVHFFHGDADPVVPIEGTRLMVDKMQDRGIAVYLEEYEGVRHDSWVNAYANGRIFEWFSQFKRNGYPNRVSFTTHSLKHPTAYWVELRQLVPGALATIDAVIEEGQRISVASDSVLEFTLHLANHPSITLDRAIDVTLDGKSLKIQPSAELSFYKDGNTWRIGSLSQAGGMIKRHGISGPVFDAFSDRHIYVYGTADSPSAAELERRRNEAVTAANWSAYRGEFLGRMLFFPRVLADKELRASDLESSHLILFGHKETNSAIRQLEDILPMHLDPAFSDYGLLYIYPHNERYVVIQSGMPWWGGGRTTGYAFMGQAHQKLTGFKDFAFFKSNPDEMILEGYFDSRWELSDQDRRMLQDMEAIILK</sequence>
<dbReference type="InterPro" id="IPR050955">
    <property type="entry name" value="Plant_Biomass_Hydrol_Est"/>
</dbReference>
<dbReference type="SUPFAM" id="SSF53474">
    <property type="entry name" value="alpha/beta-Hydrolases"/>
    <property type="match status" value="1"/>
</dbReference>
<dbReference type="InterPro" id="IPR029058">
    <property type="entry name" value="AB_hydrolase_fold"/>
</dbReference>
<dbReference type="PANTHER" id="PTHR43037">
    <property type="entry name" value="UNNAMED PRODUCT-RELATED"/>
    <property type="match status" value="1"/>
</dbReference>
<dbReference type="OrthoDB" id="9764953at2"/>